<evidence type="ECO:0000256" key="1">
    <source>
        <dbReference type="ARBA" id="ARBA00023172"/>
    </source>
</evidence>
<dbReference type="AlphaFoldDB" id="A0A0M6XQD8"/>
<keyword evidence="1" id="KW-0233">DNA recombination</keyword>
<sequence length="303" mass="33240">MRTEMNKDLFAGLVAAALADAQIAAFGLRETVIPAWPPAKRAFPADLARRLERAEIFDEGFIDEMGALIEVLAARISEGTHVGWEADEGHVRGGYEVIHLEEETPALVRCANDLHAVREAVTEMTRNERLYIRFQPSKRGSSEVQLPLPWDFMLEAANLPADAAAYLLTEKGTPFASSGSLDNAVRKWTIAAGLCEPALDDEGNPILEKNGNPKMRATRSQHGIRKRRAEQIAEASGSVYEVMAYLSHSDPKTAAIYTKRVDRAKLAERAFVRAEAAAEARSVPHPENRGTLGAVEPSKITEK</sequence>
<dbReference type="GO" id="GO:0015074">
    <property type="term" value="P:DNA integration"/>
    <property type="evidence" value="ECO:0007669"/>
    <property type="project" value="InterPro"/>
</dbReference>
<organism evidence="3 4">
    <name type="scientific">Jannaschia rubra</name>
    <dbReference type="NCBI Taxonomy" id="282197"/>
    <lineage>
        <taxon>Bacteria</taxon>
        <taxon>Pseudomonadati</taxon>
        <taxon>Pseudomonadota</taxon>
        <taxon>Alphaproteobacteria</taxon>
        <taxon>Rhodobacterales</taxon>
        <taxon>Roseobacteraceae</taxon>
        <taxon>Jannaschia</taxon>
    </lineage>
</organism>
<dbReference type="Gene3D" id="1.10.443.10">
    <property type="entry name" value="Intergrase catalytic core"/>
    <property type="match status" value="1"/>
</dbReference>
<keyword evidence="4" id="KW-1185">Reference proteome</keyword>
<dbReference type="InterPro" id="IPR013762">
    <property type="entry name" value="Integrase-like_cat_sf"/>
</dbReference>
<proteinExistence type="predicted"/>
<evidence type="ECO:0000313" key="3">
    <source>
        <dbReference type="EMBL" id="CTQ33108.1"/>
    </source>
</evidence>
<feature type="region of interest" description="Disordered" evidence="2">
    <location>
        <begin position="203"/>
        <end position="224"/>
    </location>
</feature>
<dbReference type="SUPFAM" id="SSF56349">
    <property type="entry name" value="DNA breaking-rejoining enzymes"/>
    <property type="match status" value="1"/>
</dbReference>
<dbReference type="STRING" id="282197.SAMN04488517_11313"/>
<accession>A0A0M6XQD8</accession>
<protein>
    <submittedName>
        <fullName evidence="3">Site-specific recombinase XerC</fullName>
    </submittedName>
</protein>
<name>A0A0M6XQD8_9RHOB</name>
<feature type="region of interest" description="Disordered" evidence="2">
    <location>
        <begin position="277"/>
        <end position="303"/>
    </location>
</feature>
<gene>
    <name evidence="3" type="ORF">JAN5088_01888</name>
</gene>
<reference evidence="3 4" key="1">
    <citation type="submission" date="2015-07" db="EMBL/GenBank/DDBJ databases">
        <authorList>
            <person name="Noorani M."/>
        </authorList>
    </citation>
    <scope>NUCLEOTIDE SEQUENCE [LARGE SCALE GENOMIC DNA]</scope>
    <source>
        <strain evidence="3 4">CECT 5088</strain>
    </source>
</reference>
<dbReference type="InterPro" id="IPR011010">
    <property type="entry name" value="DNA_brk_join_enz"/>
</dbReference>
<dbReference type="GO" id="GO:0003677">
    <property type="term" value="F:DNA binding"/>
    <property type="evidence" value="ECO:0007669"/>
    <property type="project" value="InterPro"/>
</dbReference>
<dbReference type="GO" id="GO:0006310">
    <property type="term" value="P:DNA recombination"/>
    <property type="evidence" value="ECO:0007669"/>
    <property type="project" value="UniProtKB-KW"/>
</dbReference>
<dbReference type="EMBL" id="CXPG01000017">
    <property type="protein sequence ID" value="CTQ33108.1"/>
    <property type="molecule type" value="Genomic_DNA"/>
</dbReference>
<dbReference type="Proteomes" id="UP000048908">
    <property type="component" value="Unassembled WGS sequence"/>
</dbReference>
<feature type="compositionally biased region" description="Basic and acidic residues" evidence="2">
    <location>
        <begin position="277"/>
        <end position="288"/>
    </location>
</feature>
<evidence type="ECO:0000313" key="4">
    <source>
        <dbReference type="Proteomes" id="UP000048908"/>
    </source>
</evidence>
<evidence type="ECO:0000256" key="2">
    <source>
        <dbReference type="SAM" id="MobiDB-lite"/>
    </source>
</evidence>